<accession>A0A512NBN1</accession>
<evidence type="ECO:0000313" key="2">
    <source>
        <dbReference type="EMBL" id="GEP56358.1"/>
    </source>
</evidence>
<dbReference type="Proteomes" id="UP000321058">
    <property type="component" value="Unassembled WGS sequence"/>
</dbReference>
<dbReference type="GO" id="GO:0080032">
    <property type="term" value="F:methyl jasmonate esterase activity"/>
    <property type="evidence" value="ECO:0007669"/>
    <property type="project" value="TreeGrafter"/>
</dbReference>
<protein>
    <recommendedName>
        <fullName evidence="1">AB hydrolase-1 domain-containing protein</fullName>
    </recommendedName>
</protein>
<dbReference type="PANTHER" id="PTHR10992">
    <property type="entry name" value="METHYLESTERASE FAMILY MEMBER"/>
    <property type="match status" value="1"/>
</dbReference>
<feature type="domain" description="AB hydrolase-1" evidence="1">
    <location>
        <begin position="4"/>
        <end position="231"/>
    </location>
</feature>
<dbReference type="AlphaFoldDB" id="A0A512NBN1"/>
<dbReference type="EMBL" id="BKAJ01000065">
    <property type="protein sequence ID" value="GEP56358.1"/>
    <property type="molecule type" value="Genomic_DNA"/>
</dbReference>
<dbReference type="InterPro" id="IPR045889">
    <property type="entry name" value="MES/HNL"/>
</dbReference>
<dbReference type="SUPFAM" id="SSF53474">
    <property type="entry name" value="alpha/beta-Hydrolases"/>
    <property type="match status" value="1"/>
</dbReference>
<gene>
    <name evidence="2" type="ORF">RSO01_35240</name>
</gene>
<dbReference type="Gene3D" id="3.40.50.1820">
    <property type="entry name" value="alpha/beta hydrolase"/>
    <property type="match status" value="1"/>
</dbReference>
<organism evidence="2 3">
    <name type="scientific">Reyranella soli</name>
    <dbReference type="NCBI Taxonomy" id="1230389"/>
    <lineage>
        <taxon>Bacteria</taxon>
        <taxon>Pseudomonadati</taxon>
        <taxon>Pseudomonadota</taxon>
        <taxon>Alphaproteobacteria</taxon>
        <taxon>Hyphomicrobiales</taxon>
        <taxon>Reyranellaceae</taxon>
        <taxon>Reyranella</taxon>
    </lineage>
</organism>
<comment type="caution">
    <text evidence="2">The sequence shown here is derived from an EMBL/GenBank/DDBJ whole genome shotgun (WGS) entry which is preliminary data.</text>
</comment>
<dbReference type="PRINTS" id="PR00111">
    <property type="entry name" value="ABHYDROLASE"/>
</dbReference>
<name>A0A512NBN1_9HYPH</name>
<dbReference type="InterPro" id="IPR000073">
    <property type="entry name" value="AB_hydrolase_1"/>
</dbReference>
<dbReference type="RefSeq" id="WP_170303149.1">
    <property type="nucleotide sequence ID" value="NZ_BKAJ01000065.1"/>
</dbReference>
<sequence length="239" mass="26579">MATFLLIHGACTGGWIWEKMVPLLQANGHKVCAPDMPGMGKDDTPPANVTLADNVEKVSRLLDKMEEQVVLVGHSLGGITISAVAEARRRKLKALVYLCALLPTSGKTGRDMTSLEPDTMFRLSRQVSPDGLTYTFSRDKLPTLFYADVSPEDRYTAMERLRPQPISISTTPVTLTEDRFGSVPRWYIECTHDNAVRIKLQRLMVKMTPSKVITMECGHSPFFSNAEELAEHLEAIARS</sequence>
<evidence type="ECO:0000259" key="1">
    <source>
        <dbReference type="Pfam" id="PF12697"/>
    </source>
</evidence>
<dbReference type="InterPro" id="IPR029058">
    <property type="entry name" value="AB_hydrolase_fold"/>
</dbReference>
<evidence type="ECO:0000313" key="3">
    <source>
        <dbReference type="Proteomes" id="UP000321058"/>
    </source>
</evidence>
<dbReference type="PANTHER" id="PTHR10992:SF1086">
    <property type="entry name" value="AB HYDROLASE-1 DOMAIN-CONTAINING PROTEIN"/>
    <property type="match status" value="1"/>
</dbReference>
<proteinExistence type="predicted"/>
<dbReference type="GO" id="GO:0080030">
    <property type="term" value="F:methyl indole-3-acetate esterase activity"/>
    <property type="evidence" value="ECO:0007669"/>
    <property type="project" value="TreeGrafter"/>
</dbReference>
<keyword evidence="3" id="KW-1185">Reference proteome</keyword>
<dbReference type="Pfam" id="PF12697">
    <property type="entry name" value="Abhydrolase_6"/>
    <property type="match status" value="1"/>
</dbReference>
<reference evidence="2 3" key="1">
    <citation type="submission" date="2019-07" db="EMBL/GenBank/DDBJ databases">
        <title>Whole genome shotgun sequence of Reyranella soli NBRC 108950.</title>
        <authorList>
            <person name="Hosoyama A."/>
            <person name="Uohara A."/>
            <person name="Ohji S."/>
            <person name="Ichikawa N."/>
        </authorList>
    </citation>
    <scope>NUCLEOTIDE SEQUENCE [LARGE SCALE GENOMIC DNA]</scope>
    <source>
        <strain evidence="2 3">NBRC 108950</strain>
    </source>
</reference>